<evidence type="ECO:0000256" key="2">
    <source>
        <dbReference type="SAM" id="Phobius"/>
    </source>
</evidence>
<keyword evidence="2" id="KW-1133">Transmembrane helix</keyword>
<feature type="transmembrane region" description="Helical" evidence="2">
    <location>
        <begin position="64"/>
        <end position="86"/>
    </location>
</feature>
<accession>A0A7J7KQG0</accession>
<sequence>MAGSLTTIWKHVKTLLQPRVHQPPPNLRRPHLHRMLMTSVMSTCQKKSYVTRQKEVYKSSVQDTLFYIFSREFCLFCIVLVLIYYLPSCTIPRCVSIINSCIRSCFHCCLYAKSRRSTNNRTPPSSKTASSYRASYNHGAVRILREAEEDDNADSDCEMLPNKSADFSKTPYSNADLQSLDSKA</sequence>
<feature type="compositionally biased region" description="Polar residues" evidence="1">
    <location>
        <begin position="165"/>
        <end position="184"/>
    </location>
</feature>
<keyword evidence="4" id="KW-1185">Reference proteome</keyword>
<evidence type="ECO:0000256" key="1">
    <source>
        <dbReference type="SAM" id="MobiDB-lite"/>
    </source>
</evidence>
<feature type="region of interest" description="Disordered" evidence="1">
    <location>
        <begin position="147"/>
        <end position="184"/>
    </location>
</feature>
<name>A0A7J7KQG0_BUGNE</name>
<proteinExistence type="predicted"/>
<dbReference type="AlphaFoldDB" id="A0A7J7KQG0"/>
<keyword evidence="2" id="KW-0812">Transmembrane</keyword>
<comment type="caution">
    <text evidence="3">The sequence shown here is derived from an EMBL/GenBank/DDBJ whole genome shotgun (WGS) entry which is preliminary data.</text>
</comment>
<dbReference type="EMBL" id="VXIV02000145">
    <property type="protein sequence ID" value="KAF6040407.1"/>
    <property type="molecule type" value="Genomic_DNA"/>
</dbReference>
<feature type="compositionally biased region" description="Acidic residues" evidence="1">
    <location>
        <begin position="147"/>
        <end position="157"/>
    </location>
</feature>
<reference evidence="3" key="1">
    <citation type="submission" date="2020-06" db="EMBL/GenBank/DDBJ databases">
        <title>Draft genome of Bugula neritina, a colonial animal packing powerful symbionts and potential medicines.</title>
        <authorList>
            <person name="Rayko M."/>
        </authorList>
    </citation>
    <scope>NUCLEOTIDE SEQUENCE [LARGE SCALE GENOMIC DNA]</scope>
    <source>
        <strain evidence="3">Kwan_BN1</strain>
    </source>
</reference>
<gene>
    <name evidence="3" type="ORF">EB796_001281</name>
</gene>
<keyword evidence="2" id="KW-0472">Membrane</keyword>
<evidence type="ECO:0000313" key="4">
    <source>
        <dbReference type="Proteomes" id="UP000593567"/>
    </source>
</evidence>
<evidence type="ECO:0000313" key="3">
    <source>
        <dbReference type="EMBL" id="KAF6040407.1"/>
    </source>
</evidence>
<protein>
    <submittedName>
        <fullName evidence="3">Uncharacterized protein</fullName>
    </submittedName>
</protein>
<dbReference type="Proteomes" id="UP000593567">
    <property type="component" value="Unassembled WGS sequence"/>
</dbReference>
<organism evidence="3 4">
    <name type="scientific">Bugula neritina</name>
    <name type="common">Brown bryozoan</name>
    <name type="synonym">Sertularia neritina</name>
    <dbReference type="NCBI Taxonomy" id="10212"/>
    <lineage>
        <taxon>Eukaryota</taxon>
        <taxon>Metazoa</taxon>
        <taxon>Spiralia</taxon>
        <taxon>Lophotrochozoa</taxon>
        <taxon>Bryozoa</taxon>
        <taxon>Gymnolaemata</taxon>
        <taxon>Cheilostomatida</taxon>
        <taxon>Flustrina</taxon>
        <taxon>Buguloidea</taxon>
        <taxon>Bugulidae</taxon>
        <taxon>Bugula</taxon>
    </lineage>
</organism>